<proteinExistence type="predicted"/>
<dbReference type="AlphaFoldDB" id="A0A7S0ZF89"/>
<evidence type="ECO:0000313" key="2">
    <source>
        <dbReference type="EMBL" id="CAD8819960.1"/>
    </source>
</evidence>
<feature type="region of interest" description="Disordered" evidence="1">
    <location>
        <begin position="40"/>
        <end position="84"/>
    </location>
</feature>
<dbReference type="EMBL" id="HBFP01006106">
    <property type="protein sequence ID" value="CAD8819960.1"/>
    <property type="molecule type" value="Transcribed_RNA"/>
</dbReference>
<evidence type="ECO:0000256" key="1">
    <source>
        <dbReference type="SAM" id="MobiDB-lite"/>
    </source>
</evidence>
<reference evidence="2" key="1">
    <citation type="submission" date="2021-01" db="EMBL/GenBank/DDBJ databases">
        <authorList>
            <person name="Corre E."/>
            <person name="Pelletier E."/>
            <person name="Niang G."/>
            <person name="Scheremetjew M."/>
            <person name="Finn R."/>
            <person name="Kale V."/>
            <person name="Holt S."/>
            <person name="Cochrane G."/>
            <person name="Meng A."/>
            <person name="Brown T."/>
            <person name="Cohen L."/>
        </authorList>
    </citation>
    <scope>NUCLEOTIDE SEQUENCE</scope>
    <source>
        <strain evidence="2">CCMP3278</strain>
    </source>
</reference>
<dbReference type="InterPro" id="IPR035979">
    <property type="entry name" value="RBD_domain_sf"/>
</dbReference>
<protein>
    <submittedName>
        <fullName evidence="2">Uncharacterized protein</fullName>
    </submittedName>
</protein>
<sequence>MLRSLNGLVLRSTRHINEYRNMLACFDSFHFNRSFCTNLESSSSDRPSPSSSPARSSVGNTRSNSNQGSRNTNNKMTSSGSNYSKAPLGTLLRVIQEQDESPWFFKAYGEDKPVRNGIDPVEVSTNALRLPLVVKRFSSELPWYDDTKTYACLAGLSAFSSVTDVKNVIDGAKASGNEFRVQENDIIPSFTEDLLFINEWILKVNEEESHTLISYLNTTEYCGLKLTGRPLPKNFVLAKLSTMADCSQDDGKTLVVTGFLLREPIPVLYNIFRHYLIDRAWIEQMISPSARRERGDPRSRFFLRVRMRTQREAERAVREKNRTYLRGRILHVTLGTRKHDALISQNLYRGGTSARA</sequence>
<gene>
    <name evidence="2" type="ORF">TOLI1172_LOCUS4349</name>
</gene>
<feature type="compositionally biased region" description="Low complexity" evidence="1">
    <location>
        <begin position="41"/>
        <end position="57"/>
    </location>
</feature>
<dbReference type="GO" id="GO:0003676">
    <property type="term" value="F:nucleic acid binding"/>
    <property type="evidence" value="ECO:0007669"/>
    <property type="project" value="InterPro"/>
</dbReference>
<name>A0A7S0ZF89_9RHOD</name>
<dbReference type="SUPFAM" id="SSF54928">
    <property type="entry name" value="RNA-binding domain, RBD"/>
    <property type="match status" value="1"/>
</dbReference>
<accession>A0A7S0ZF89</accession>
<organism evidence="2">
    <name type="scientific">Timspurckia oligopyrenoides</name>
    <dbReference type="NCBI Taxonomy" id="708627"/>
    <lineage>
        <taxon>Eukaryota</taxon>
        <taxon>Rhodophyta</taxon>
        <taxon>Bangiophyceae</taxon>
        <taxon>Porphyridiales</taxon>
        <taxon>Porphyridiaceae</taxon>
        <taxon>Timspurckia</taxon>
    </lineage>
</organism>
<feature type="compositionally biased region" description="Polar residues" evidence="1">
    <location>
        <begin position="58"/>
        <end position="84"/>
    </location>
</feature>